<evidence type="ECO:0000313" key="10">
    <source>
        <dbReference type="Proteomes" id="UP000785679"/>
    </source>
</evidence>
<accession>A0A8J8NI33</accession>
<dbReference type="AlphaFoldDB" id="A0A8J8NI33"/>
<dbReference type="PROSITE" id="PS50082">
    <property type="entry name" value="WD_REPEATS_2"/>
    <property type="match status" value="1"/>
</dbReference>
<evidence type="ECO:0000259" key="8">
    <source>
        <dbReference type="Pfam" id="PF23414"/>
    </source>
</evidence>
<dbReference type="PANTHER" id="PTHR13720">
    <property type="entry name" value="WD-40 REPEAT PROTEIN"/>
    <property type="match status" value="1"/>
</dbReference>
<proteinExistence type="predicted"/>
<dbReference type="InterPro" id="IPR055442">
    <property type="entry name" value="Beta-prop_EML-like_2nd"/>
</dbReference>
<evidence type="ECO:0000256" key="6">
    <source>
        <dbReference type="PROSITE-ProRule" id="PRU00221"/>
    </source>
</evidence>
<sequence>MSSVSRFGAIDNAVCGSVHGDLYLFRFPAMIIDKGALSGFNLDKIKKAEMALTRGYTAHTSMILNTENYEDKLILTTSIQDQCIVQWRVEFEDQDWELDFNRFAPDRIKQDPFVEVMNQDKFNTYLNEIWNYRNEVAELNQNINQQEFADPACELELDTVIGRRAYDRRNNIKIDCSDRIMYSAGSLIVTLQPNTDSQDDAMYKQTFLRPEEQRFTATSPDVSCFALSDDKRLLFIGTSQSEANIIVWEISTQVQLARFILPNCCTIMYLKVAFDSKHIIIVGLTRDFLQVIMIADWTLQEVIIYRQILHSVPFKIKDVAFFPGSTRKFVTCGIQHMCFWTQSGRNLENMTGELTLPRTFTNNGGGVFSHDMQNQGRFGLALVCDEIDPALGKQVKSDEELENIYVTFLTMGWLKNTLVASGDDGFLYLWENERIIRRLFAHEGSIFSIDTNSKVGLIVSGGMEGNVILWRLLVEQRSNIKSLDKLKTITIAKHMDPQQAVLNPECNIQTVCLGYNRIIIGTRTGTIYETPISDEQKVVKTAQGSQVLAEKVDIKRIIRCIDHENPRSIAIDMRSTRIFILTQKGFFSCWSLQTFDVIFSKNYFKNARSLIAFKHTNKVMLVFENEIFVVDSNPNYNTFDELPAYTLKLNQISDAKLNFNEKILGVATTSAAAPEVTLYDAENGFTKMKTLYGFKSSIKYIDFSTDNYYLQCEDNLGEVILFEIETQRIINSDAIDFELEWIGEGLRSYSQLKGVHYWYSASNKITQITKVHGRPIVAVGDELGTIRLYNYPNITGEGYYQCYSDHLFSITSCSFSPDRMYFLSSSEVDRCIFKWKVIYNADKIKRLIAEHQGLGAV</sequence>
<keyword evidence="4" id="KW-0966">Cell projection</keyword>
<evidence type="ECO:0000256" key="5">
    <source>
        <dbReference type="ARBA" id="ARBA00040994"/>
    </source>
</evidence>
<evidence type="ECO:0000256" key="7">
    <source>
        <dbReference type="SAM" id="Coils"/>
    </source>
</evidence>
<keyword evidence="3" id="KW-0677">Repeat</keyword>
<dbReference type="Pfam" id="PF00400">
    <property type="entry name" value="WD40"/>
    <property type="match status" value="1"/>
</dbReference>
<feature type="coiled-coil region" evidence="7">
    <location>
        <begin position="122"/>
        <end position="149"/>
    </location>
</feature>
<gene>
    <name evidence="9" type="ORF">FGO68_gene1395</name>
</gene>
<dbReference type="InterPro" id="IPR015943">
    <property type="entry name" value="WD40/YVTN_repeat-like_dom_sf"/>
</dbReference>
<protein>
    <recommendedName>
        <fullName evidence="5">Cilia- and flagella-associated protein 251</fullName>
    </recommendedName>
</protein>
<keyword evidence="7" id="KW-0175">Coiled coil</keyword>
<dbReference type="Pfam" id="PF23414">
    <property type="entry name" value="Beta-prop_EML_2"/>
    <property type="match status" value="1"/>
</dbReference>
<evidence type="ECO:0000256" key="3">
    <source>
        <dbReference type="ARBA" id="ARBA00022737"/>
    </source>
</evidence>
<dbReference type="InterPro" id="IPR011047">
    <property type="entry name" value="Quinoprotein_ADH-like_sf"/>
</dbReference>
<dbReference type="InterPro" id="IPR001680">
    <property type="entry name" value="WD40_rpt"/>
</dbReference>
<evidence type="ECO:0000313" key="9">
    <source>
        <dbReference type="EMBL" id="TNV74665.1"/>
    </source>
</evidence>
<organism evidence="9 10">
    <name type="scientific">Halteria grandinella</name>
    <dbReference type="NCBI Taxonomy" id="5974"/>
    <lineage>
        <taxon>Eukaryota</taxon>
        <taxon>Sar</taxon>
        <taxon>Alveolata</taxon>
        <taxon>Ciliophora</taxon>
        <taxon>Intramacronucleata</taxon>
        <taxon>Spirotrichea</taxon>
        <taxon>Stichotrichia</taxon>
        <taxon>Sporadotrichida</taxon>
        <taxon>Halteriidae</taxon>
        <taxon>Halteria</taxon>
    </lineage>
</organism>
<evidence type="ECO:0000256" key="4">
    <source>
        <dbReference type="ARBA" id="ARBA00023273"/>
    </source>
</evidence>
<dbReference type="PANTHER" id="PTHR13720:SF13">
    <property type="entry name" value="CILIA- AND FLAGELLA-ASSOCIATED PROTEIN 251"/>
    <property type="match status" value="1"/>
</dbReference>
<dbReference type="SUPFAM" id="SSF50998">
    <property type="entry name" value="Quinoprotein alcohol dehydrogenase-like"/>
    <property type="match status" value="1"/>
</dbReference>
<dbReference type="SMART" id="SM00320">
    <property type="entry name" value="WD40"/>
    <property type="match status" value="7"/>
</dbReference>
<dbReference type="Proteomes" id="UP000785679">
    <property type="component" value="Unassembled WGS sequence"/>
</dbReference>
<feature type="domain" description="EML-like second beta-propeller" evidence="8">
    <location>
        <begin position="585"/>
        <end position="837"/>
    </location>
</feature>
<reference evidence="9" key="1">
    <citation type="submission" date="2019-06" db="EMBL/GenBank/DDBJ databases">
        <authorList>
            <person name="Zheng W."/>
        </authorList>
    </citation>
    <scope>NUCLEOTIDE SEQUENCE</scope>
    <source>
        <strain evidence="9">QDHG01</strain>
    </source>
</reference>
<dbReference type="GO" id="GO:0031514">
    <property type="term" value="C:motile cilium"/>
    <property type="evidence" value="ECO:0007669"/>
    <property type="project" value="TreeGrafter"/>
</dbReference>
<keyword evidence="10" id="KW-1185">Reference proteome</keyword>
<comment type="subcellular location">
    <subcellularLocation>
        <location evidence="1">Cell projection</location>
        <location evidence="1">Cilium</location>
    </subcellularLocation>
</comment>
<dbReference type="EMBL" id="RRYP01016731">
    <property type="protein sequence ID" value="TNV74665.1"/>
    <property type="molecule type" value="Genomic_DNA"/>
</dbReference>
<evidence type="ECO:0000256" key="1">
    <source>
        <dbReference type="ARBA" id="ARBA00004138"/>
    </source>
</evidence>
<dbReference type="InterPro" id="IPR050630">
    <property type="entry name" value="WD_repeat_EMAP"/>
</dbReference>
<feature type="repeat" description="WD" evidence="6">
    <location>
        <begin position="439"/>
        <end position="472"/>
    </location>
</feature>
<name>A0A8J8NI33_HALGN</name>
<dbReference type="Gene3D" id="2.130.10.10">
    <property type="entry name" value="YVTN repeat-like/Quinoprotein amine dehydrogenase"/>
    <property type="match status" value="4"/>
</dbReference>
<dbReference type="OrthoDB" id="286304at2759"/>
<evidence type="ECO:0000256" key="2">
    <source>
        <dbReference type="ARBA" id="ARBA00022574"/>
    </source>
</evidence>
<keyword evidence="2 6" id="KW-0853">WD repeat</keyword>
<comment type="caution">
    <text evidence="9">The sequence shown here is derived from an EMBL/GenBank/DDBJ whole genome shotgun (WGS) entry which is preliminary data.</text>
</comment>